<feature type="region of interest" description="Disordered" evidence="3">
    <location>
        <begin position="1"/>
        <end position="24"/>
    </location>
</feature>
<dbReference type="EMBL" id="SLXQ01000023">
    <property type="protein sequence ID" value="TCP42607.1"/>
    <property type="molecule type" value="Genomic_DNA"/>
</dbReference>
<keyword evidence="6" id="KW-1185">Reference proteome</keyword>
<dbReference type="InterPro" id="IPR009057">
    <property type="entry name" value="Homeodomain-like_sf"/>
</dbReference>
<protein>
    <submittedName>
        <fullName evidence="5">TetR family transcriptional regulator</fullName>
    </submittedName>
</protein>
<dbReference type="Pfam" id="PF00440">
    <property type="entry name" value="TetR_N"/>
    <property type="match status" value="1"/>
</dbReference>
<dbReference type="GO" id="GO:0000976">
    <property type="term" value="F:transcription cis-regulatory region binding"/>
    <property type="evidence" value="ECO:0007669"/>
    <property type="project" value="TreeGrafter"/>
</dbReference>
<reference evidence="5 6" key="1">
    <citation type="submission" date="2019-03" db="EMBL/GenBank/DDBJ databases">
        <title>Genomic Encyclopedia of Type Strains, Phase IV (KMG-IV): sequencing the most valuable type-strain genomes for metagenomic binning, comparative biology and taxonomic classification.</title>
        <authorList>
            <person name="Goeker M."/>
        </authorList>
    </citation>
    <scope>NUCLEOTIDE SEQUENCE [LARGE SCALE GENOMIC DNA]</scope>
    <source>
        <strain evidence="5 6">DSM 45765</strain>
    </source>
</reference>
<organism evidence="5 6">
    <name type="scientific">Tamaricihabitans halophyticus</name>
    <dbReference type="NCBI Taxonomy" id="1262583"/>
    <lineage>
        <taxon>Bacteria</taxon>
        <taxon>Bacillati</taxon>
        <taxon>Actinomycetota</taxon>
        <taxon>Actinomycetes</taxon>
        <taxon>Pseudonocardiales</taxon>
        <taxon>Pseudonocardiaceae</taxon>
        <taxon>Tamaricihabitans</taxon>
    </lineage>
</organism>
<evidence type="ECO:0000313" key="5">
    <source>
        <dbReference type="EMBL" id="TCP42607.1"/>
    </source>
</evidence>
<feature type="domain" description="HTH tetR-type" evidence="4">
    <location>
        <begin position="22"/>
        <end position="82"/>
    </location>
</feature>
<dbReference type="Proteomes" id="UP000294911">
    <property type="component" value="Unassembled WGS sequence"/>
</dbReference>
<name>A0A4R2Q264_9PSEU</name>
<evidence type="ECO:0000256" key="1">
    <source>
        <dbReference type="ARBA" id="ARBA00023125"/>
    </source>
</evidence>
<dbReference type="AlphaFoldDB" id="A0A4R2Q264"/>
<sequence length="207" mass="23210">MAAARIESPMSPESAPKQERSTETRRRLLDAAVDELLEGGFTRFSTHGVARRAGISRGAQQHHFSHKNDLVTAAVQHLAERSMRELEEATRKAGRISTRRVLDALFTQYTGPLFATMLELSLATRTDDDLRDAVRNEETAVNRMINDWAHSKLAGHANPPDEFDELFAMAMSTVRGIAILQLFGHSHASVQRQWQFARDRLVSMLCA</sequence>
<dbReference type="PANTHER" id="PTHR30055">
    <property type="entry name" value="HTH-TYPE TRANSCRIPTIONAL REGULATOR RUTR"/>
    <property type="match status" value="1"/>
</dbReference>
<accession>A0A4R2Q264</accession>
<dbReference type="PRINTS" id="PR00455">
    <property type="entry name" value="HTHTETR"/>
</dbReference>
<dbReference type="InterPro" id="IPR050109">
    <property type="entry name" value="HTH-type_TetR-like_transc_reg"/>
</dbReference>
<keyword evidence="1 2" id="KW-0238">DNA-binding</keyword>
<comment type="caution">
    <text evidence="5">The sequence shown here is derived from an EMBL/GenBank/DDBJ whole genome shotgun (WGS) entry which is preliminary data.</text>
</comment>
<dbReference type="Gene3D" id="1.10.357.10">
    <property type="entry name" value="Tetracycline Repressor, domain 2"/>
    <property type="match status" value="1"/>
</dbReference>
<dbReference type="InterPro" id="IPR001647">
    <property type="entry name" value="HTH_TetR"/>
</dbReference>
<feature type="DNA-binding region" description="H-T-H motif" evidence="2">
    <location>
        <begin position="45"/>
        <end position="64"/>
    </location>
</feature>
<evidence type="ECO:0000256" key="3">
    <source>
        <dbReference type="SAM" id="MobiDB-lite"/>
    </source>
</evidence>
<dbReference type="GO" id="GO:0003700">
    <property type="term" value="F:DNA-binding transcription factor activity"/>
    <property type="evidence" value="ECO:0007669"/>
    <property type="project" value="TreeGrafter"/>
</dbReference>
<gene>
    <name evidence="5" type="ORF">EV191_1236</name>
</gene>
<dbReference type="SUPFAM" id="SSF46689">
    <property type="entry name" value="Homeodomain-like"/>
    <property type="match status" value="1"/>
</dbReference>
<evidence type="ECO:0000259" key="4">
    <source>
        <dbReference type="PROSITE" id="PS50977"/>
    </source>
</evidence>
<evidence type="ECO:0000313" key="6">
    <source>
        <dbReference type="Proteomes" id="UP000294911"/>
    </source>
</evidence>
<proteinExistence type="predicted"/>
<dbReference type="OrthoDB" id="4538622at2"/>
<dbReference type="PANTHER" id="PTHR30055:SF226">
    <property type="entry name" value="HTH-TYPE TRANSCRIPTIONAL REGULATOR PKSA"/>
    <property type="match status" value="1"/>
</dbReference>
<evidence type="ECO:0000256" key="2">
    <source>
        <dbReference type="PROSITE-ProRule" id="PRU00335"/>
    </source>
</evidence>
<dbReference type="PROSITE" id="PS50977">
    <property type="entry name" value="HTH_TETR_2"/>
    <property type="match status" value="1"/>
</dbReference>